<feature type="transmembrane region" description="Helical" evidence="2">
    <location>
        <begin position="116"/>
        <end position="135"/>
    </location>
</feature>
<feature type="region of interest" description="Disordered" evidence="1">
    <location>
        <begin position="195"/>
        <end position="229"/>
    </location>
</feature>
<feature type="compositionally biased region" description="Low complexity" evidence="1">
    <location>
        <begin position="1000"/>
        <end position="1015"/>
    </location>
</feature>
<evidence type="ECO:0000256" key="2">
    <source>
        <dbReference type="SAM" id="Phobius"/>
    </source>
</evidence>
<evidence type="ECO:0000256" key="1">
    <source>
        <dbReference type="SAM" id="MobiDB-lite"/>
    </source>
</evidence>
<evidence type="ECO:0000313" key="4">
    <source>
        <dbReference type="Proteomes" id="UP001283361"/>
    </source>
</evidence>
<protein>
    <submittedName>
        <fullName evidence="3">Uncharacterized protein</fullName>
    </submittedName>
</protein>
<dbReference type="Proteomes" id="UP001283361">
    <property type="component" value="Unassembled WGS sequence"/>
</dbReference>
<gene>
    <name evidence="3" type="ORF">RRG08_048683</name>
</gene>
<feature type="compositionally biased region" description="Basic residues" evidence="1">
    <location>
        <begin position="510"/>
        <end position="522"/>
    </location>
</feature>
<sequence length="1244" mass="135590">MTTERSPHARPAQSTEHATGSKVMLSLPSTPSRQSTPSLRLSTSVKRTSDFALLKVHSYNIRSHTTTTSTTPITATTSTTTAASTTTESSGTGSNTISQEQLSEEFYRSYDPSTGLHTAAVLGSILVWLVLYLIYRTKVRRCLLRVKRRFEGGRSFSSGSFNTNNNTNWNNKNNNGIEERQILAEDDFYACISDGGQGSSGKKPSQNPEFSDTISNSGTGTGTNPNMTRSAFVNPSIVIETSPTDSLPLSPGAYNNSMVNNGFHHAYSQACSGQNHKRDGGCCCGDAHDGMIFQFPCVDNNCLGHCGLHGDNHCRHFDDQDPATVTSPCEKGQCHQQNYRCDPCDDHNRHHHHHHSHHHQNIQHRPSLQDEIYCQTCPQQLPKSVLDIPSATARWVQNMPLAMRSFQDLTGGPGGFGAFRFGGLHQSTLGPMGPVYKPCSCPMVCPPSPQQPLQLLQPNIWNNSMPALPGTLSQRLDGGASFLECGLDSIPLLYRRNENINDNVMDLVNAKRKKMRRRKERKSRGEDNSKIGRRRASTRDFREHNFVKNGGYPGQSRRHTMCVPESDMDQSHIGSNEETRAKTGVRSKAPPNLTISIPKVSNCLHKETSNSINEDGSNNNPRRSPVPLPVTPTVTIQNSCGPSYHHRRHTSIASVSSSSSDLMVLPVPLPVACSQPFTPPPRLPSPHLLPSPNPIPSSPCRLSSSPSRRKTSTSNRIPSPHLLHPTSEGGTKAKVKPRSPSPGRARSCSPTPCMKEQVPDVAAPLSPSSSHGSRGDRRISNLNRSSFNLKEGENTCVQSNCSFKLTRVRNSSSSSSKQSGSEICRHLPRSGSGLSGESRPRGCPVRRFHYSPSEGHLASIASQATSPATERQELSSFPRGMYRNRRCLSDLHCHINTDLSPSSPIAFDGTSYSLSPTSSLPSSRHRCSHLQQQRSISAAEMLTSSSRPGRDEGGGSPTWSNPSTRTSQGGGASSYSHSPSPHLLQVPDNPAMTRPMTPDNNINIFNNNGNFSGGIQPNCRYRQQQQSQQHQLSAPGASDSAPHPPMRHSVLSDSNLAYYKSQLYLDDGSAGPGEKLEADAYLRRNNTFTHSTGKINLSYCDGAGSVAGESGSNTATTLRPSSSCGSSSSYGSSLHPHRQPASFQPHTCCRQQQPHEHLQQSDPSSPSTIVHNISCSSSHEQHNRRHNNRHHHSTGLLSPTDNQNVRLSTDRLAASSHNINAPNLNSSQQNINASLSPRVMETKL</sequence>
<feature type="compositionally biased region" description="Polar residues" evidence="1">
    <location>
        <begin position="957"/>
        <end position="967"/>
    </location>
</feature>
<feature type="compositionally biased region" description="Basic residues" evidence="1">
    <location>
        <begin position="1182"/>
        <end position="1193"/>
    </location>
</feature>
<feature type="region of interest" description="Disordered" evidence="1">
    <location>
        <begin position="1"/>
        <end position="42"/>
    </location>
</feature>
<keyword evidence="2" id="KW-1133">Transmembrane helix</keyword>
<feature type="compositionally biased region" description="Polar residues" evidence="1">
    <location>
        <begin position="1217"/>
        <end position="1235"/>
    </location>
</feature>
<keyword evidence="2" id="KW-0472">Membrane</keyword>
<feature type="compositionally biased region" description="Polar residues" evidence="1">
    <location>
        <begin position="929"/>
        <end position="947"/>
    </location>
</feature>
<accession>A0AAE1DWH6</accession>
<feature type="region of interest" description="Disordered" evidence="1">
    <location>
        <begin position="65"/>
        <end position="98"/>
    </location>
</feature>
<reference evidence="3" key="1">
    <citation type="journal article" date="2023" name="G3 (Bethesda)">
        <title>A reference genome for the long-term kleptoplast-retaining sea slug Elysia crispata morphotype clarki.</title>
        <authorList>
            <person name="Eastman K.E."/>
            <person name="Pendleton A.L."/>
            <person name="Shaikh M.A."/>
            <person name="Suttiyut T."/>
            <person name="Ogas R."/>
            <person name="Tomko P."/>
            <person name="Gavelis G."/>
            <person name="Widhalm J.R."/>
            <person name="Wisecaver J.H."/>
        </authorList>
    </citation>
    <scope>NUCLEOTIDE SEQUENCE</scope>
    <source>
        <strain evidence="3">ECLA1</strain>
    </source>
</reference>
<feature type="compositionally biased region" description="Polar residues" evidence="1">
    <location>
        <begin position="1160"/>
        <end position="1178"/>
    </location>
</feature>
<keyword evidence="4" id="KW-1185">Reference proteome</keyword>
<feature type="compositionally biased region" description="Low complexity" evidence="1">
    <location>
        <begin position="973"/>
        <end position="984"/>
    </location>
</feature>
<proteinExistence type="predicted"/>
<feature type="compositionally biased region" description="Basic and acidic residues" evidence="1">
    <location>
        <begin position="537"/>
        <end position="546"/>
    </location>
</feature>
<feature type="region of interest" description="Disordered" evidence="1">
    <location>
        <begin position="155"/>
        <end position="174"/>
    </location>
</feature>
<dbReference type="AlphaFoldDB" id="A0AAE1DWH6"/>
<comment type="caution">
    <text evidence="3">The sequence shown here is derived from an EMBL/GenBank/DDBJ whole genome shotgun (WGS) entry which is preliminary data.</text>
</comment>
<feature type="compositionally biased region" description="Polar residues" evidence="1">
    <location>
        <begin position="27"/>
        <end position="42"/>
    </location>
</feature>
<feature type="compositionally biased region" description="Pro residues" evidence="1">
    <location>
        <begin position="682"/>
        <end position="697"/>
    </location>
</feature>
<keyword evidence="2" id="KW-0812">Transmembrane</keyword>
<organism evidence="3 4">
    <name type="scientific">Elysia crispata</name>
    <name type="common">lettuce slug</name>
    <dbReference type="NCBI Taxonomy" id="231223"/>
    <lineage>
        <taxon>Eukaryota</taxon>
        <taxon>Metazoa</taxon>
        <taxon>Spiralia</taxon>
        <taxon>Lophotrochozoa</taxon>
        <taxon>Mollusca</taxon>
        <taxon>Gastropoda</taxon>
        <taxon>Heterobranchia</taxon>
        <taxon>Euthyneura</taxon>
        <taxon>Panpulmonata</taxon>
        <taxon>Sacoglossa</taxon>
        <taxon>Placobranchoidea</taxon>
        <taxon>Plakobranchidae</taxon>
        <taxon>Elysia</taxon>
    </lineage>
</organism>
<feature type="compositionally biased region" description="Polar residues" evidence="1">
    <location>
        <begin position="1110"/>
        <end position="1120"/>
    </location>
</feature>
<feature type="region of interest" description="Disordered" evidence="1">
    <location>
        <begin position="682"/>
        <end position="781"/>
    </location>
</feature>
<feature type="compositionally biased region" description="Low complexity" evidence="1">
    <location>
        <begin position="811"/>
        <end position="821"/>
    </location>
</feature>
<feature type="compositionally biased region" description="Polar residues" evidence="1">
    <location>
        <begin position="1141"/>
        <end position="1152"/>
    </location>
</feature>
<evidence type="ECO:0000313" key="3">
    <source>
        <dbReference type="EMBL" id="KAK3785549.1"/>
    </source>
</evidence>
<dbReference type="EMBL" id="JAWDGP010002127">
    <property type="protein sequence ID" value="KAK3785549.1"/>
    <property type="molecule type" value="Genomic_DNA"/>
</dbReference>
<feature type="compositionally biased region" description="Low complexity" evidence="1">
    <location>
        <begin position="1121"/>
        <end position="1133"/>
    </location>
</feature>
<feature type="region of interest" description="Disordered" evidence="1">
    <location>
        <begin position="807"/>
        <end position="848"/>
    </location>
</feature>
<feature type="compositionally biased region" description="Low complexity" evidence="1">
    <location>
        <begin position="698"/>
        <end position="716"/>
    </location>
</feature>
<feature type="region of interest" description="Disordered" evidence="1">
    <location>
        <begin position="1108"/>
        <end position="1202"/>
    </location>
</feature>
<feature type="compositionally biased region" description="Low complexity" evidence="1">
    <location>
        <begin position="200"/>
        <end position="228"/>
    </location>
</feature>
<feature type="region of interest" description="Disordered" evidence="1">
    <location>
        <begin position="510"/>
        <end position="647"/>
    </location>
</feature>
<feature type="region of interest" description="Disordered" evidence="1">
    <location>
        <begin position="1217"/>
        <end position="1244"/>
    </location>
</feature>
<feature type="region of interest" description="Disordered" evidence="1">
    <location>
        <begin position="913"/>
        <end position="1050"/>
    </location>
</feature>
<feature type="compositionally biased region" description="Polar residues" evidence="1">
    <location>
        <begin position="609"/>
        <end position="622"/>
    </location>
</feature>
<name>A0AAE1DWH6_9GAST</name>
<feature type="compositionally biased region" description="Low complexity" evidence="1">
    <location>
        <begin position="913"/>
        <end position="922"/>
    </location>
</feature>